<dbReference type="Pfam" id="PF25994">
    <property type="entry name" value="HH_AprE"/>
    <property type="match status" value="1"/>
</dbReference>
<evidence type="ECO:0000256" key="6">
    <source>
        <dbReference type="ARBA" id="ARBA00022692"/>
    </source>
</evidence>
<evidence type="ECO:0000256" key="10">
    <source>
        <dbReference type="SAM" id="Coils"/>
    </source>
</evidence>
<keyword evidence="8 9" id="KW-0472">Membrane</keyword>
<organism evidence="13 14">
    <name type="scientific">Marimonas arenosa</name>
    <dbReference type="NCBI Taxonomy" id="1795305"/>
    <lineage>
        <taxon>Bacteria</taxon>
        <taxon>Pseudomonadati</taxon>
        <taxon>Pseudomonadota</taxon>
        <taxon>Alphaproteobacteria</taxon>
        <taxon>Rhodobacterales</taxon>
        <taxon>Paracoccaceae</taxon>
        <taxon>Marimonas</taxon>
    </lineage>
</organism>
<reference evidence="13" key="1">
    <citation type="submission" date="2022-07" db="EMBL/GenBank/DDBJ databases">
        <authorList>
            <person name="Otstavnykh N."/>
            <person name="Isaeva M."/>
            <person name="Bystritskaya E."/>
        </authorList>
    </citation>
    <scope>NUCLEOTIDE SEQUENCE</scope>
    <source>
        <strain evidence="13">KCTC 52189</strain>
    </source>
</reference>
<dbReference type="InterPro" id="IPR010129">
    <property type="entry name" value="T1SS_HlyD"/>
</dbReference>
<keyword evidence="10" id="KW-0175">Coiled coil</keyword>
<dbReference type="PANTHER" id="PTHR30386:SF17">
    <property type="entry name" value="ALKALINE PROTEASE SECRETION PROTEIN APRE"/>
    <property type="match status" value="1"/>
</dbReference>
<dbReference type="InterPro" id="IPR050739">
    <property type="entry name" value="MFP"/>
</dbReference>
<evidence type="ECO:0000256" key="5">
    <source>
        <dbReference type="ARBA" id="ARBA00022519"/>
    </source>
</evidence>
<keyword evidence="14" id="KW-1185">Reference proteome</keyword>
<evidence type="ECO:0000256" key="9">
    <source>
        <dbReference type="RuleBase" id="RU365093"/>
    </source>
</evidence>
<evidence type="ECO:0000256" key="7">
    <source>
        <dbReference type="ARBA" id="ARBA00022989"/>
    </source>
</evidence>
<feature type="domain" description="AprE-like long alpha-helical hairpin" evidence="11">
    <location>
        <begin position="93"/>
        <end position="279"/>
    </location>
</feature>
<sequence>MVDKAPKRWSAHVPLIVGFLGVALLLGGFGTWATMTEIAGAVVAPGRIEVDQNRQVVQHPYGGVVADVLVSEGATIEAGQTLIRLDPTELLSQKAIIESELFEIMARSARLEAERASSDELRFNEELQARAAADPDIAELMNGQENLLRARSESIDRETEQLSRQRDQLRSQIKGIDAQSAALETQLDLISEELTAQQTLLDKGLAQASRVLALRREQANLSGTVGELTARKAQAEERITEIEIGILKLGTNRREEALSQLRDLRIRELELLEKRRAVDEKLARLEITAPVSGVIYNLAVFARRAVIAAGDPLLFIVPQDRPLVITAQVDPIHVDMVYVGQKVTLRFPAFDQRDTPDIFGHVANLSADAFRDETTGATFYRAEIVMDDGEAERLPDGASLIPGMPVDSFIRTDDRTPLAYLLRPITVYFSKAFRES</sequence>
<evidence type="ECO:0000313" key="14">
    <source>
        <dbReference type="Proteomes" id="UP001226762"/>
    </source>
</evidence>
<keyword evidence="5 9" id="KW-0997">Cell inner membrane</keyword>
<proteinExistence type="inferred from homology"/>
<comment type="similarity">
    <text evidence="2 9">Belongs to the membrane fusion protein (MFP) (TC 8.A.1) family.</text>
</comment>
<keyword evidence="3 9" id="KW-0813">Transport</keyword>
<evidence type="ECO:0000256" key="8">
    <source>
        <dbReference type="ARBA" id="ARBA00023136"/>
    </source>
</evidence>
<keyword evidence="6 9" id="KW-0812">Transmembrane</keyword>
<keyword evidence="7 9" id="KW-1133">Transmembrane helix</keyword>
<accession>A0AAE3WCD6</accession>
<evidence type="ECO:0000256" key="4">
    <source>
        <dbReference type="ARBA" id="ARBA00022475"/>
    </source>
</evidence>
<reference evidence="13" key="2">
    <citation type="submission" date="2023-02" db="EMBL/GenBank/DDBJ databases">
        <title>'Rhodoalgimonas zhirmunskyi' gen. nov., isolated from a red alga.</title>
        <authorList>
            <person name="Nedashkovskaya O.I."/>
            <person name="Otstavnykh N.Y."/>
            <person name="Bystritskaya E.P."/>
            <person name="Balabanova L.A."/>
            <person name="Isaeva M.P."/>
        </authorList>
    </citation>
    <scope>NUCLEOTIDE SEQUENCE</scope>
    <source>
        <strain evidence="13">KCTC 52189</strain>
    </source>
</reference>
<protein>
    <recommendedName>
        <fullName evidence="9">Membrane fusion protein (MFP) family protein</fullName>
    </recommendedName>
</protein>
<dbReference type="PANTHER" id="PTHR30386">
    <property type="entry name" value="MEMBRANE FUSION SUBUNIT OF EMRAB-TOLC MULTIDRUG EFFLUX PUMP"/>
    <property type="match status" value="1"/>
</dbReference>
<comment type="subcellular location">
    <subcellularLocation>
        <location evidence="1 9">Cell inner membrane</location>
        <topology evidence="1 9">Single-pass membrane protein</topology>
    </subcellularLocation>
</comment>
<dbReference type="GO" id="GO:0005886">
    <property type="term" value="C:plasma membrane"/>
    <property type="evidence" value="ECO:0007669"/>
    <property type="project" value="UniProtKB-SubCell"/>
</dbReference>
<dbReference type="Gene3D" id="2.40.30.170">
    <property type="match status" value="1"/>
</dbReference>
<feature type="coiled-coil region" evidence="10">
    <location>
        <begin position="152"/>
        <end position="186"/>
    </location>
</feature>
<dbReference type="NCBIfam" id="TIGR01843">
    <property type="entry name" value="type_I_hlyD"/>
    <property type="match status" value="1"/>
</dbReference>
<dbReference type="Pfam" id="PF26002">
    <property type="entry name" value="Beta-barrel_AprE"/>
    <property type="match status" value="1"/>
</dbReference>
<gene>
    <name evidence="13" type="ORF">NO357_12040</name>
</gene>
<evidence type="ECO:0000256" key="2">
    <source>
        <dbReference type="ARBA" id="ARBA00009477"/>
    </source>
</evidence>
<comment type="caution">
    <text evidence="13">The sequence shown here is derived from an EMBL/GenBank/DDBJ whole genome shotgun (WGS) entry which is preliminary data.</text>
</comment>
<feature type="transmembrane region" description="Helical" evidence="9">
    <location>
        <begin position="12"/>
        <end position="33"/>
    </location>
</feature>
<dbReference type="Proteomes" id="UP001226762">
    <property type="component" value="Unassembled WGS sequence"/>
</dbReference>
<name>A0AAE3WCD6_9RHOB</name>
<keyword evidence="4 9" id="KW-1003">Cell membrane</keyword>
<evidence type="ECO:0000256" key="1">
    <source>
        <dbReference type="ARBA" id="ARBA00004377"/>
    </source>
</evidence>
<dbReference type="RefSeq" id="WP_306735903.1">
    <property type="nucleotide sequence ID" value="NZ_JANHAX010000003.1"/>
</dbReference>
<feature type="domain" description="AprE-like beta-barrel" evidence="12">
    <location>
        <begin position="323"/>
        <end position="412"/>
    </location>
</feature>
<evidence type="ECO:0000313" key="13">
    <source>
        <dbReference type="EMBL" id="MDQ2090631.1"/>
    </source>
</evidence>
<dbReference type="PRINTS" id="PR01490">
    <property type="entry name" value="RTXTOXIND"/>
</dbReference>
<evidence type="ECO:0000256" key="3">
    <source>
        <dbReference type="ARBA" id="ARBA00022448"/>
    </source>
</evidence>
<evidence type="ECO:0000259" key="12">
    <source>
        <dbReference type="Pfam" id="PF26002"/>
    </source>
</evidence>
<dbReference type="AlphaFoldDB" id="A0AAE3WCD6"/>
<evidence type="ECO:0000259" key="11">
    <source>
        <dbReference type="Pfam" id="PF25994"/>
    </source>
</evidence>
<dbReference type="InterPro" id="IPR058781">
    <property type="entry name" value="HH_AprE-like"/>
</dbReference>
<dbReference type="Gene3D" id="2.40.50.100">
    <property type="match status" value="1"/>
</dbReference>
<dbReference type="EMBL" id="JANHAX010000003">
    <property type="protein sequence ID" value="MDQ2090631.1"/>
    <property type="molecule type" value="Genomic_DNA"/>
</dbReference>
<dbReference type="InterPro" id="IPR058982">
    <property type="entry name" value="Beta-barrel_AprE"/>
</dbReference>
<dbReference type="GO" id="GO:0015031">
    <property type="term" value="P:protein transport"/>
    <property type="evidence" value="ECO:0007669"/>
    <property type="project" value="InterPro"/>
</dbReference>